<dbReference type="AlphaFoldDB" id="A0AAJ4D522"/>
<dbReference type="EMBL" id="CP035233">
    <property type="protein sequence ID" value="QAT68024.1"/>
    <property type="molecule type" value="Genomic_DNA"/>
</dbReference>
<keyword evidence="1" id="KW-0175">Coiled coil</keyword>
<feature type="coiled-coil region" evidence="1">
    <location>
        <begin position="24"/>
        <end position="73"/>
    </location>
</feature>
<accession>A0AAJ4D522</accession>
<name>A0AAJ4D522_9BACI</name>
<dbReference type="Gene3D" id="1.20.58.130">
    <property type="match status" value="1"/>
</dbReference>
<dbReference type="RefSeq" id="WP_128748437.1">
    <property type="nucleotide sequence ID" value="NZ_CP035233.1"/>
</dbReference>
<sequence>MSDPVLQAIASISQEVGKQLSEFRTEIRQEISSIKNELSDVKTELTKEISEVKTELSSVKKTMNERFDRLEKNEPQEVLAMLKHNKKSQDQDRRYVDIKLSDLDRRLTTIEERIEN</sequence>
<protein>
    <submittedName>
        <fullName evidence="2">Uncharacterized protein</fullName>
    </submittedName>
</protein>
<organism evidence="2 3">
    <name type="scientific">Bacillus glycinifermentans</name>
    <dbReference type="NCBI Taxonomy" id="1664069"/>
    <lineage>
        <taxon>Bacteria</taxon>
        <taxon>Bacillati</taxon>
        <taxon>Bacillota</taxon>
        <taxon>Bacilli</taxon>
        <taxon>Bacillales</taxon>
        <taxon>Bacillaceae</taxon>
        <taxon>Bacillus</taxon>
    </lineage>
</organism>
<proteinExistence type="predicted"/>
<dbReference type="Proteomes" id="UP000288675">
    <property type="component" value="Plasmid unnamed1"/>
</dbReference>
<dbReference type="GeneID" id="39505835"/>
<gene>
    <name evidence="2" type="ORF">EQZ20_24435</name>
</gene>
<geneLocation type="plasmid" evidence="2 3">
    <name>unnamed1</name>
</geneLocation>
<keyword evidence="2" id="KW-0614">Plasmid</keyword>
<evidence type="ECO:0000256" key="1">
    <source>
        <dbReference type="SAM" id="Coils"/>
    </source>
</evidence>
<evidence type="ECO:0000313" key="2">
    <source>
        <dbReference type="EMBL" id="QAT68024.1"/>
    </source>
</evidence>
<evidence type="ECO:0000313" key="3">
    <source>
        <dbReference type="Proteomes" id="UP000288675"/>
    </source>
</evidence>
<reference evidence="2 3" key="1">
    <citation type="submission" date="2019-01" db="EMBL/GenBank/DDBJ databases">
        <title>Genome sequence of Bacillus glycinifermentans SRCM103574.</title>
        <authorList>
            <person name="Kong H.-J."/>
            <person name="Jeong S.-Y."/>
            <person name="Jeong D.-Y."/>
        </authorList>
    </citation>
    <scope>NUCLEOTIDE SEQUENCE [LARGE SCALE GENOMIC DNA]</scope>
    <source>
        <strain evidence="2 3">SRCM103574</strain>
        <plasmid evidence="2 3">unnamed1</plasmid>
    </source>
</reference>